<name>R7RXT1_STEHR</name>
<accession>R7RXT1</accession>
<proteinExistence type="predicted"/>
<keyword evidence="2" id="KW-1185">Reference proteome</keyword>
<evidence type="ECO:0000313" key="2">
    <source>
        <dbReference type="Proteomes" id="UP000053927"/>
    </source>
</evidence>
<gene>
    <name evidence="1" type="ORF">STEHIDRAFT_126137</name>
</gene>
<dbReference type="RefSeq" id="XP_007310756.1">
    <property type="nucleotide sequence ID" value="XM_007310694.1"/>
</dbReference>
<dbReference type="Proteomes" id="UP000053927">
    <property type="component" value="Unassembled WGS sequence"/>
</dbReference>
<organism evidence="1 2">
    <name type="scientific">Stereum hirsutum (strain FP-91666)</name>
    <name type="common">White-rot fungus</name>
    <dbReference type="NCBI Taxonomy" id="721885"/>
    <lineage>
        <taxon>Eukaryota</taxon>
        <taxon>Fungi</taxon>
        <taxon>Dikarya</taxon>
        <taxon>Basidiomycota</taxon>
        <taxon>Agaricomycotina</taxon>
        <taxon>Agaricomycetes</taxon>
        <taxon>Russulales</taxon>
        <taxon>Stereaceae</taxon>
        <taxon>Stereum</taxon>
    </lineage>
</organism>
<dbReference type="KEGG" id="shs:STEHIDRAFT_126137"/>
<evidence type="ECO:0000313" key="1">
    <source>
        <dbReference type="EMBL" id="EIM80144.1"/>
    </source>
</evidence>
<protein>
    <submittedName>
        <fullName evidence="1">Uncharacterized protein</fullName>
    </submittedName>
</protein>
<dbReference type="GeneID" id="18797713"/>
<sequence length="57" mass="6483">MNSETTKDLLLSQNFESTSTFPVRELPFGLWMPSNDSLDSSRVSPLSKNLHVRHAYT</sequence>
<dbReference type="AlphaFoldDB" id="R7RXT1"/>
<reference evidence="2" key="1">
    <citation type="journal article" date="2012" name="Science">
        <title>The Paleozoic origin of enzymatic lignin decomposition reconstructed from 31 fungal genomes.</title>
        <authorList>
            <person name="Floudas D."/>
            <person name="Binder M."/>
            <person name="Riley R."/>
            <person name="Barry K."/>
            <person name="Blanchette R.A."/>
            <person name="Henrissat B."/>
            <person name="Martinez A.T."/>
            <person name="Otillar R."/>
            <person name="Spatafora J.W."/>
            <person name="Yadav J.S."/>
            <person name="Aerts A."/>
            <person name="Benoit I."/>
            <person name="Boyd A."/>
            <person name="Carlson A."/>
            <person name="Copeland A."/>
            <person name="Coutinho P.M."/>
            <person name="de Vries R.P."/>
            <person name="Ferreira P."/>
            <person name="Findley K."/>
            <person name="Foster B."/>
            <person name="Gaskell J."/>
            <person name="Glotzer D."/>
            <person name="Gorecki P."/>
            <person name="Heitman J."/>
            <person name="Hesse C."/>
            <person name="Hori C."/>
            <person name="Igarashi K."/>
            <person name="Jurgens J.A."/>
            <person name="Kallen N."/>
            <person name="Kersten P."/>
            <person name="Kohler A."/>
            <person name="Kuees U."/>
            <person name="Kumar T.K.A."/>
            <person name="Kuo A."/>
            <person name="LaButti K."/>
            <person name="Larrondo L.F."/>
            <person name="Lindquist E."/>
            <person name="Ling A."/>
            <person name="Lombard V."/>
            <person name="Lucas S."/>
            <person name="Lundell T."/>
            <person name="Martin R."/>
            <person name="McLaughlin D.J."/>
            <person name="Morgenstern I."/>
            <person name="Morin E."/>
            <person name="Murat C."/>
            <person name="Nagy L.G."/>
            <person name="Nolan M."/>
            <person name="Ohm R.A."/>
            <person name="Patyshakuliyeva A."/>
            <person name="Rokas A."/>
            <person name="Ruiz-Duenas F.J."/>
            <person name="Sabat G."/>
            <person name="Salamov A."/>
            <person name="Samejima M."/>
            <person name="Schmutz J."/>
            <person name="Slot J.C."/>
            <person name="St John F."/>
            <person name="Stenlid J."/>
            <person name="Sun H."/>
            <person name="Sun S."/>
            <person name="Syed K."/>
            <person name="Tsang A."/>
            <person name="Wiebenga A."/>
            <person name="Young D."/>
            <person name="Pisabarro A."/>
            <person name="Eastwood D.C."/>
            <person name="Martin F."/>
            <person name="Cullen D."/>
            <person name="Grigoriev I.V."/>
            <person name="Hibbett D.S."/>
        </authorList>
    </citation>
    <scope>NUCLEOTIDE SEQUENCE [LARGE SCALE GENOMIC DNA]</scope>
    <source>
        <strain evidence="2">FP-91666</strain>
    </source>
</reference>
<dbReference type="EMBL" id="JH687399">
    <property type="protein sequence ID" value="EIM80144.1"/>
    <property type="molecule type" value="Genomic_DNA"/>
</dbReference>